<keyword evidence="7 11" id="KW-0518">Myosin</keyword>
<feature type="region of interest" description="Disordered" evidence="12">
    <location>
        <begin position="1211"/>
        <end position="1274"/>
    </location>
</feature>
<protein>
    <submittedName>
        <fullName evidence="16">Unconventional myosin-Ie</fullName>
    </submittedName>
</protein>
<feature type="domain" description="SH3" evidence="13">
    <location>
        <begin position="1803"/>
        <end position="1860"/>
    </location>
</feature>
<dbReference type="Gene3D" id="1.20.120.720">
    <property type="entry name" value="Myosin VI head, motor domain, U50 subdomain"/>
    <property type="match status" value="1"/>
</dbReference>
<feature type="region of interest" description="Actin-binding" evidence="11">
    <location>
        <begin position="565"/>
        <end position="587"/>
    </location>
</feature>
<dbReference type="Gene3D" id="3.40.850.10">
    <property type="entry name" value="Kinesin motor domain"/>
    <property type="match status" value="1"/>
</dbReference>
<dbReference type="InterPro" id="IPR001452">
    <property type="entry name" value="SH3_domain"/>
</dbReference>
<dbReference type="GO" id="GO:0005737">
    <property type="term" value="C:cytoplasm"/>
    <property type="evidence" value="ECO:0007669"/>
    <property type="project" value="TreeGrafter"/>
</dbReference>
<dbReference type="Gene3D" id="1.10.10.820">
    <property type="match status" value="1"/>
</dbReference>
<comment type="caution">
    <text evidence="16">The sequence shown here is derived from an EMBL/GenBank/DDBJ whole genome shotgun (WGS) entry which is preliminary data.</text>
</comment>
<name>A0A2B4SQT0_STYPI</name>
<feature type="region of interest" description="Disordered" evidence="12">
    <location>
        <begin position="1365"/>
        <end position="1398"/>
    </location>
</feature>
<dbReference type="SUPFAM" id="SSF50044">
    <property type="entry name" value="SH3-domain"/>
    <property type="match status" value="1"/>
</dbReference>
<feature type="compositionally biased region" description="Polar residues" evidence="12">
    <location>
        <begin position="1649"/>
        <end position="1664"/>
    </location>
</feature>
<dbReference type="PROSITE" id="PS50096">
    <property type="entry name" value="IQ"/>
    <property type="match status" value="1"/>
</dbReference>
<dbReference type="Proteomes" id="UP000225706">
    <property type="component" value="Unassembled WGS sequence"/>
</dbReference>
<dbReference type="PRINTS" id="PR00193">
    <property type="entry name" value="MYOSINHEAVY"/>
</dbReference>
<feature type="compositionally biased region" description="Low complexity" evidence="12">
    <location>
        <begin position="931"/>
        <end position="954"/>
    </location>
</feature>
<dbReference type="PROSITE" id="PS51456">
    <property type="entry name" value="MYOSIN_MOTOR"/>
    <property type="match status" value="1"/>
</dbReference>
<dbReference type="Pfam" id="PF00063">
    <property type="entry name" value="Myosin_head"/>
    <property type="match status" value="1"/>
</dbReference>
<feature type="compositionally biased region" description="Polar residues" evidence="12">
    <location>
        <begin position="1445"/>
        <end position="1465"/>
    </location>
</feature>
<feature type="region of interest" description="Disordered" evidence="12">
    <location>
        <begin position="1616"/>
        <end position="1664"/>
    </location>
</feature>
<evidence type="ECO:0000256" key="8">
    <source>
        <dbReference type="ARBA" id="ARBA00023175"/>
    </source>
</evidence>
<dbReference type="FunFam" id="1.10.10.820:FF:000001">
    <property type="entry name" value="Myosin heavy chain"/>
    <property type="match status" value="1"/>
</dbReference>
<dbReference type="FunFam" id="1.20.5.4820:FF:000004">
    <property type="entry name" value="Myosin IE"/>
    <property type="match status" value="1"/>
</dbReference>
<feature type="region of interest" description="Disordered" evidence="12">
    <location>
        <begin position="1424"/>
        <end position="1465"/>
    </location>
</feature>
<feature type="compositionally biased region" description="Pro residues" evidence="12">
    <location>
        <begin position="1789"/>
        <end position="1804"/>
    </location>
</feature>
<dbReference type="STRING" id="50429.A0A2B4SQT0"/>
<keyword evidence="17" id="KW-1185">Reference proteome</keyword>
<evidence type="ECO:0000256" key="3">
    <source>
        <dbReference type="ARBA" id="ARBA00022553"/>
    </source>
</evidence>
<dbReference type="OrthoDB" id="6108017at2759"/>
<feature type="region of interest" description="Disordered" evidence="12">
    <location>
        <begin position="1697"/>
        <end position="1808"/>
    </location>
</feature>
<gene>
    <name evidence="16" type="primary">Myo1e</name>
    <name evidence="16" type="ORF">AWC38_SpisGene4277</name>
</gene>
<evidence type="ECO:0000256" key="11">
    <source>
        <dbReference type="PROSITE-ProRule" id="PRU00782"/>
    </source>
</evidence>
<evidence type="ECO:0000256" key="7">
    <source>
        <dbReference type="ARBA" id="ARBA00023123"/>
    </source>
</evidence>
<evidence type="ECO:0000313" key="17">
    <source>
        <dbReference type="Proteomes" id="UP000225706"/>
    </source>
</evidence>
<feature type="compositionally biased region" description="Basic and acidic residues" evidence="12">
    <location>
        <begin position="1097"/>
        <end position="1117"/>
    </location>
</feature>
<feature type="compositionally biased region" description="Polar residues" evidence="12">
    <location>
        <begin position="1747"/>
        <end position="1761"/>
    </location>
</feature>
<dbReference type="FunFam" id="2.30.30.40:FF:000072">
    <property type="entry name" value="Unconventional Myosin IB"/>
    <property type="match status" value="1"/>
</dbReference>
<evidence type="ECO:0000259" key="13">
    <source>
        <dbReference type="PROSITE" id="PS50002"/>
    </source>
</evidence>
<reference evidence="17" key="1">
    <citation type="journal article" date="2017" name="bioRxiv">
        <title>Comparative analysis of the genomes of Stylophora pistillata and Acropora digitifera provides evidence for extensive differences between species of corals.</title>
        <authorList>
            <person name="Voolstra C.R."/>
            <person name="Li Y."/>
            <person name="Liew Y.J."/>
            <person name="Baumgarten S."/>
            <person name="Zoccola D."/>
            <person name="Flot J.-F."/>
            <person name="Tambutte S."/>
            <person name="Allemand D."/>
            <person name="Aranda M."/>
        </authorList>
    </citation>
    <scope>NUCLEOTIDE SEQUENCE [LARGE SCALE GENOMIC DNA]</scope>
</reference>
<dbReference type="GO" id="GO:0007015">
    <property type="term" value="P:actin filament organization"/>
    <property type="evidence" value="ECO:0007669"/>
    <property type="project" value="TreeGrafter"/>
</dbReference>
<dbReference type="FunFam" id="3.40.850.10:FF:000101">
    <property type="entry name" value="Slow myosin heavy chain 2"/>
    <property type="match status" value="1"/>
</dbReference>
<dbReference type="SMART" id="SM00326">
    <property type="entry name" value="SH3"/>
    <property type="match status" value="1"/>
</dbReference>
<evidence type="ECO:0000256" key="4">
    <source>
        <dbReference type="ARBA" id="ARBA00022741"/>
    </source>
</evidence>
<dbReference type="GO" id="GO:0005902">
    <property type="term" value="C:microvillus"/>
    <property type="evidence" value="ECO:0007669"/>
    <property type="project" value="TreeGrafter"/>
</dbReference>
<dbReference type="CDD" id="cd01378">
    <property type="entry name" value="MYSc_Myo1"/>
    <property type="match status" value="1"/>
</dbReference>
<feature type="compositionally biased region" description="Polar residues" evidence="12">
    <location>
        <begin position="1703"/>
        <end position="1715"/>
    </location>
</feature>
<dbReference type="GO" id="GO:0051015">
    <property type="term" value="F:actin filament binding"/>
    <property type="evidence" value="ECO:0007669"/>
    <property type="project" value="TreeGrafter"/>
</dbReference>
<feature type="compositionally biased region" description="Polar residues" evidence="12">
    <location>
        <begin position="1616"/>
        <end position="1634"/>
    </location>
</feature>
<dbReference type="GO" id="GO:0016459">
    <property type="term" value="C:myosin complex"/>
    <property type="evidence" value="ECO:0007669"/>
    <property type="project" value="UniProtKB-KW"/>
</dbReference>
<keyword evidence="9 11" id="KW-0009">Actin-binding</keyword>
<accession>A0A2B4SQT0</accession>
<feature type="region of interest" description="Disordered" evidence="12">
    <location>
        <begin position="911"/>
        <end position="986"/>
    </location>
</feature>
<keyword evidence="2 10" id="KW-0728">SH3 domain</keyword>
<organism evidence="16 17">
    <name type="scientific">Stylophora pistillata</name>
    <name type="common">Smooth cauliflower coral</name>
    <dbReference type="NCBI Taxonomy" id="50429"/>
    <lineage>
        <taxon>Eukaryota</taxon>
        <taxon>Metazoa</taxon>
        <taxon>Cnidaria</taxon>
        <taxon>Anthozoa</taxon>
        <taxon>Hexacorallia</taxon>
        <taxon>Scleractinia</taxon>
        <taxon>Astrocoeniina</taxon>
        <taxon>Pocilloporidae</taxon>
        <taxon>Stylophora</taxon>
    </lineage>
</organism>
<keyword evidence="6" id="KW-0112">Calmodulin-binding</keyword>
<feature type="binding site" evidence="11">
    <location>
        <begin position="109"/>
        <end position="116"/>
    </location>
    <ligand>
        <name>ATP</name>
        <dbReference type="ChEBI" id="CHEBI:30616"/>
    </ligand>
</feature>
<dbReference type="CDD" id="cd11827">
    <property type="entry name" value="SH3_MyoIe_If_like"/>
    <property type="match status" value="1"/>
</dbReference>
<dbReference type="EMBL" id="LSMT01000043">
    <property type="protein sequence ID" value="PFX30958.1"/>
    <property type="molecule type" value="Genomic_DNA"/>
</dbReference>
<dbReference type="GO" id="GO:0005886">
    <property type="term" value="C:plasma membrane"/>
    <property type="evidence" value="ECO:0007669"/>
    <property type="project" value="TreeGrafter"/>
</dbReference>
<dbReference type="InterPro" id="IPR036028">
    <property type="entry name" value="SH3-like_dom_sf"/>
</dbReference>
<proteinExistence type="inferred from homology"/>
<keyword evidence="4 11" id="KW-0547">Nucleotide-binding</keyword>
<dbReference type="PANTHER" id="PTHR13140">
    <property type="entry name" value="MYOSIN"/>
    <property type="match status" value="1"/>
</dbReference>
<dbReference type="GO" id="GO:0005516">
    <property type="term" value="F:calmodulin binding"/>
    <property type="evidence" value="ECO:0007669"/>
    <property type="project" value="UniProtKB-KW"/>
</dbReference>
<evidence type="ECO:0000256" key="1">
    <source>
        <dbReference type="ARBA" id="ARBA00008314"/>
    </source>
</evidence>
<dbReference type="Pfam" id="PF14604">
    <property type="entry name" value="SH3_9"/>
    <property type="match status" value="1"/>
</dbReference>
<dbReference type="InterPro" id="IPR027417">
    <property type="entry name" value="P-loop_NTPase"/>
</dbReference>
<evidence type="ECO:0000256" key="10">
    <source>
        <dbReference type="PROSITE-ProRule" id="PRU00192"/>
    </source>
</evidence>
<evidence type="ECO:0000256" key="9">
    <source>
        <dbReference type="ARBA" id="ARBA00023203"/>
    </source>
</evidence>
<dbReference type="FunFam" id="1.20.120.720:FF:000010">
    <property type="entry name" value="Unconventional myosin-Ie"/>
    <property type="match status" value="1"/>
</dbReference>
<keyword evidence="5 11" id="KW-0067">ATP-binding</keyword>
<dbReference type="Gene3D" id="2.30.30.40">
    <property type="entry name" value="SH3 Domains"/>
    <property type="match status" value="1"/>
</dbReference>
<dbReference type="SUPFAM" id="SSF52540">
    <property type="entry name" value="P-loop containing nucleoside triphosphate hydrolases"/>
    <property type="match status" value="1"/>
</dbReference>
<comment type="similarity">
    <text evidence="1 11">Belongs to the TRAFAC class myosin-kinesin ATPase superfamily. Myosin family.</text>
</comment>
<feature type="compositionally biased region" description="Basic and acidic residues" evidence="12">
    <location>
        <begin position="1149"/>
        <end position="1169"/>
    </location>
</feature>
<dbReference type="GO" id="GO:0006897">
    <property type="term" value="P:endocytosis"/>
    <property type="evidence" value="ECO:0007669"/>
    <property type="project" value="TreeGrafter"/>
</dbReference>
<dbReference type="InterPro" id="IPR036072">
    <property type="entry name" value="MYSc_Myo1"/>
</dbReference>
<feature type="region of interest" description="Disordered" evidence="12">
    <location>
        <begin position="1077"/>
        <end position="1198"/>
    </location>
</feature>
<evidence type="ECO:0000313" key="16">
    <source>
        <dbReference type="EMBL" id="PFX30958.1"/>
    </source>
</evidence>
<dbReference type="GO" id="GO:0005524">
    <property type="term" value="F:ATP binding"/>
    <property type="evidence" value="ECO:0007669"/>
    <property type="project" value="UniProtKB-UniRule"/>
</dbReference>
<dbReference type="GO" id="GO:0000146">
    <property type="term" value="F:microfilament motor activity"/>
    <property type="evidence" value="ECO:0007669"/>
    <property type="project" value="TreeGrafter"/>
</dbReference>
<dbReference type="FunFam" id="1.20.58.530:FF:000007">
    <property type="entry name" value="Myosin IE"/>
    <property type="match status" value="1"/>
</dbReference>
<dbReference type="PROSITE" id="PS50002">
    <property type="entry name" value="SH3"/>
    <property type="match status" value="1"/>
</dbReference>
<dbReference type="InterPro" id="IPR036961">
    <property type="entry name" value="Kinesin_motor_dom_sf"/>
</dbReference>
<dbReference type="Pfam" id="PF06017">
    <property type="entry name" value="Myosin_TH1"/>
    <property type="match status" value="1"/>
</dbReference>
<keyword evidence="8 11" id="KW-0505">Motor protein</keyword>
<dbReference type="PRINTS" id="PR00452">
    <property type="entry name" value="SH3DOMAIN"/>
</dbReference>
<sequence>MPSNYHWQSKGNVKASGVEDMVLLPKIQEAAIVENLKKRYMDDLIFTYIGPVLISVNPFKQMPYFTDKEIDQYQGAASYENPPQIYALTDNMYRNMLIDQENQCVIISGESGAGKTVCAKFIMNYLAKVSGGGPSVQKVKDVILESNPLLEAFGNAKTVRNNNSSRFGKYVEIQFTKGGQPDGGKISNFLLEKSRVVSQNPSERNFHIFYQLITGATQEEKGQLGLTEPSYYYYLNQSGTYSVDGTNDVKEYEETRKAMDVIGISDEDQGSVLQIVAGVLHLGNISFEEQGNYAVPSDDEFLAYPAYLLGINDMLLKEKLISRVMDSKWGGKTETINMKLNVEQASYTRDALSKALYARLFDFLVQSVNKAMQKQVDELTIGVLDIYGFEIFQKNGFEQFCINFVNEKLQQIFIELTLKAEQEEYVEEGISWSPIDYFNNKIVCDVIESKKPPGIMCVLDDVCATMHAVSEGADATLLEKLNNAVGTHQHFQGVSGGFIIHHYAGKVTYDVNGFCERNRDVLFKDLIELMQTSENPFMRSLFPEDVSTDKRGRPTTASNKIKTQANLLVDKLMKCTPHYIRCIKPNESKKAHDWEADRVRHQVEYLGLKENIRVRRAGFAYRRPFKKFLERYAILTKETWPRWNGDIRRGVEHLMTAVNMERDQWQMGKTKVFVKAPESLFLLEELRDRKFDGYARKIQKAYRMYTSRKYFAELKQQASDILFNKKERRRFSINRNFVGDYIGYDDNPALRSLVEKRERIEFAVTVNKYDRRFKAMKRDLLLSSKHIYLIGREKVKKGPEKGKVYEVVKRKLEMKSIGSVSLSPLQDDFIVLHIPGEYDSVLETVFKTEFLTLLSSKYQDSVNRQLRVDIASSITVTVKKEGWGGGGTRSLNFTSGGSDIPVLKPCGKTLNVSIGPGLPKDTRPGRQAHVSSSPSKPRRAAPAYPAQQQASNQSRGRSASSIKRYAATHKQPSLPRSGAQHLARGPANVDVRQQEFMRTPESGVCGFNRMNPPPPASTIRRGTRAYETYPAPTTGRHGAVGYPHHMNNAASVQFGDGSQRSGRIREQLDPAVYGHYRRTGHPLNGQNEQFNPATLRRRSDDGKRRVSFEDDHVDAARRQAGYKTIQRPRSANITSQRERMYSSAANEGSDSRSLREGETQRDPYARETARQNGYKTVQRPRSATLASQNENTCSTKNSQQRMQWAEAAQDAIRQSDQGGYSRAGYHMNQAPRQSSPRSDISFHSGSVKPQGTGYGADYRARSASHGAEYTSTRRQQTRAQQNGYEHMSPVSCTQANGQNRQHAYVPASEYPGCAARSHQRVPDGVNYRAQNVVQQQRTAYRAGQARRGAVHEGYEEMAPLHYNSAAPQNGAGTQQSGTQYSTTGKRKKGGTQYNTNGIPYSIADARQHDLPHDAVTTQHNGGTINHQNGMPHTGGTGHQAELPYSTGTNQQNGAPYGAATSQQNGMPYGATTSQQNGIPYGAATSQQNGMPYGATTSQQNGIPYGAATSQQNGMPYGATTSQQNGIPYGAVTSQQNGMPYGAATSQQNGIPYRAATSQQNGIAYGAATSQQNGIPYRAAITQQNGIPYGTATNQQNGMPYNAPTCQCDNIPYTTGASSQNSNPYSAAQNDQNGIPHSRAGFPQNGLPYSATTTQQNKQPSISAEIQQHCMSYSTAPSQPNGTSYSVTSTHQNGSYIATHHSQEGSPNGHSETPHQNGYDGYDSTDSDFDDTDDDQLNDYVNLKTWDDGQNGSNSSTNQDDSLSADCKRKETGNSIERINSKKKSMSKRPPAPGKPRPKPKPAPSLPRCKTLWPYDATDVDELSFQPNEIIEIIKEDPSGWWTGKLNGREGLFPSNYIEKI</sequence>
<dbReference type="SMART" id="SM00242">
    <property type="entry name" value="MYSc"/>
    <property type="match status" value="1"/>
</dbReference>
<dbReference type="PANTHER" id="PTHR13140:SF729">
    <property type="entry name" value="UNCONVENTIONAL MYOSIN-IE"/>
    <property type="match status" value="1"/>
</dbReference>
<evidence type="ECO:0000256" key="6">
    <source>
        <dbReference type="ARBA" id="ARBA00022860"/>
    </source>
</evidence>
<feature type="compositionally biased region" description="Acidic residues" evidence="12">
    <location>
        <begin position="1722"/>
        <end position="1736"/>
    </location>
</feature>
<evidence type="ECO:0000256" key="5">
    <source>
        <dbReference type="ARBA" id="ARBA00022840"/>
    </source>
</evidence>
<feature type="domain" description="TH1" evidence="15">
    <location>
        <begin position="726"/>
        <end position="916"/>
    </location>
</feature>
<evidence type="ECO:0000259" key="15">
    <source>
        <dbReference type="PROSITE" id="PS51757"/>
    </source>
</evidence>
<dbReference type="Gene3D" id="1.20.5.4820">
    <property type="match status" value="1"/>
</dbReference>
<feature type="compositionally biased region" description="Polar residues" evidence="12">
    <location>
        <begin position="1230"/>
        <end position="1249"/>
    </location>
</feature>
<feature type="compositionally biased region" description="Low complexity" evidence="12">
    <location>
        <begin position="1370"/>
        <end position="1383"/>
    </location>
</feature>
<keyword evidence="3" id="KW-0597">Phosphoprotein</keyword>
<evidence type="ECO:0000259" key="14">
    <source>
        <dbReference type="PROSITE" id="PS51456"/>
    </source>
</evidence>
<evidence type="ECO:0000256" key="12">
    <source>
        <dbReference type="SAM" id="MobiDB-lite"/>
    </source>
</evidence>
<dbReference type="InterPro" id="IPR010926">
    <property type="entry name" value="Myosin_TH1"/>
</dbReference>
<dbReference type="PROSITE" id="PS51757">
    <property type="entry name" value="TH1"/>
    <property type="match status" value="1"/>
</dbReference>
<dbReference type="InterPro" id="IPR001609">
    <property type="entry name" value="Myosin_head_motor_dom-like"/>
</dbReference>
<feature type="compositionally biased region" description="Polar residues" evidence="12">
    <location>
        <begin position="1170"/>
        <end position="1198"/>
    </location>
</feature>
<dbReference type="InterPro" id="IPR035507">
    <property type="entry name" value="Ie/If_SH3"/>
</dbReference>
<dbReference type="Gene3D" id="1.20.58.530">
    <property type="match status" value="1"/>
</dbReference>
<evidence type="ECO:0000256" key="2">
    <source>
        <dbReference type="ARBA" id="ARBA00022443"/>
    </source>
</evidence>
<feature type="domain" description="Myosin motor" evidence="14">
    <location>
        <begin position="16"/>
        <end position="688"/>
    </location>
</feature>